<feature type="domain" description="Acyl-CoA oxidase/dehydrogenase middle" evidence="10">
    <location>
        <begin position="162"/>
        <end position="253"/>
    </location>
</feature>
<accession>A0A2H3NL78</accession>
<dbReference type="SUPFAM" id="SSF56645">
    <property type="entry name" value="Acyl-CoA dehydrogenase NM domain-like"/>
    <property type="match status" value="1"/>
</dbReference>
<dbReference type="PANTHER" id="PTHR42807">
    <property type="entry name" value="GLUTARYL-COA DEHYDROGENASE, MITOCHONDRIAL"/>
    <property type="match status" value="1"/>
</dbReference>
<evidence type="ECO:0000256" key="3">
    <source>
        <dbReference type="ARBA" id="ARBA00022630"/>
    </source>
</evidence>
<dbReference type="EMBL" id="PDEP01000008">
    <property type="protein sequence ID" value="PEN06599.1"/>
    <property type="molecule type" value="Genomic_DNA"/>
</dbReference>
<dbReference type="GO" id="GO:0050660">
    <property type="term" value="F:flavin adenine dinucleotide binding"/>
    <property type="evidence" value="ECO:0007669"/>
    <property type="project" value="InterPro"/>
</dbReference>
<dbReference type="Proteomes" id="UP000221024">
    <property type="component" value="Unassembled WGS sequence"/>
</dbReference>
<evidence type="ECO:0000259" key="9">
    <source>
        <dbReference type="Pfam" id="PF00441"/>
    </source>
</evidence>
<dbReference type="FunFam" id="1.10.540.10:FF:000026">
    <property type="entry name" value="Acyl-CoA dehydrogenase medium chain"/>
    <property type="match status" value="1"/>
</dbReference>
<comment type="cofactor">
    <cofactor evidence="1 7">
        <name>FAD</name>
        <dbReference type="ChEBI" id="CHEBI:57692"/>
    </cofactor>
</comment>
<evidence type="ECO:0000259" key="11">
    <source>
        <dbReference type="Pfam" id="PF02771"/>
    </source>
</evidence>
<keyword evidence="13" id="KW-1185">Reference proteome</keyword>
<dbReference type="InterPro" id="IPR036250">
    <property type="entry name" value="AcylCo_DH-like_C"/>
</dbReference>
<dbReference type="InterPro" id="IPR037069">
    <property type="entry name" value="AcylCoA_DH/ox_N_sf"/>
</dbReference>
<keyword evidence="3 7" id="KW-0285">Flavoprotein</keyword>
<evidence type="ECO:0000259" key="10">
    <source>
        <dbReference type="Pfam" id="PF02770"/>
    </source>
</evidence>
<dbReference type="Pfam" id="PF02771">
    <property type="entry name" value="Acyl-CoA_dh_N"/>
    <property type="match status" value="1"/>
</dbReference>
<dbReference type="GO" id="GO:0000062">
    <property type="term" value="F:fatty-acyl-CoA binding"/>
    <property type="evidence" value="ECO:0007669"/>
    <property type="project" value="TreeGrafter"/>
</dbReference>
<sequence length="419" mass="45669">MPSSASTANAPAPPEASAAPDISESSTYRAADFDPVDFLDVNGLFSEEAREQRDAVRAFITNEVEPIIESHAHDRTFPQHLIPEFARLGLIGPHLPTEYGGGGHSNVVYGLMMQEVERCDSGLRSFCSVMGSLVMYPIWRYGSEAQKQQWLPALAQAEKIGCFGLTEPNHGSNPGGMETRAVKDGDHYVLNGHKRWSTNASIGDVAVIWAKDEDDVVRGFLVELDRPGVETPPIDDTWSLRAAVTSEVILNDVKIPASNRLPEAKGLGAPLSCLTQARFGIAWGVVGAAQACFDAARQHATNRTQFGKPIGQFQLVQERLVEMAQSITSAQLMNWRLATLKDEGTMRPQQVSMAKRNNCEMALEVARSARQVLGGDGVTSRYPVMRHMANLESVITYEGTHEVHTLVVGQDLTGLNAFA</sequence>
<protein>
    <submittedName>
        <fullName evidence="12">Acyl-CoA dehydrogenase</fullName>
    </submittedName>
</protein>
<feature type="domain" description="Acyl-CoA dehydrogenase/oxidase C-terminal" evidence="9">
    <location>
        <begin position="265"/>
        <end position="411"/>
    </location>
</feature>
<dbReference type="SUPFAM" id="SSF47203">
    <property type="entry name" value="Acyl-CoA dehydrogenase C-terminal domain-like"/>
    <property type="match status" value="1"/>
</dbReference>
<proteinExistence type="inferred from homology"/>
<dbReference type="InterPro" id="IPR009100">
    <property type="entry name" value="AcylCoA_DH/oxidase_NM_dom_sf"/>
</dbReference>
<evidence type="ECO:0000313" key="13">
    <source>
        <dbReference type="Proteomes" id="UP000221024"/>
    </source>
</evidence>
<dbReference type="Gene3D" id="2.40.110.10">
    <property type="entry name" value="Butyryl-CoA Dehydrogenase, subunit A, domain 2"/>
    <property type="match status" value="1"/>
</dbReference>
<dbReference type="RefSeq" id="WP_098062493.1">
    <property type="nucleotide sequence ID" value="NZ_PDEP01000008.1"/>
</dbReference>
<evidence type="ECO:0000313" key="12">
    <source>
        <dbReference type="EMBL" id="PEN06599.1"/>
    </source>
</evidence>
<evidence type="ECO:0000256" key="1">
    <source>
        <dbReference type="ARBA" id="ARBA00001974"/>
    </source>
</evidence>
<feature type="region of interest" description="Disordered" evidence="8">
    <location>
        <begin position="1"/>
        <end position="26"/>
    </location>
</feature>
<dbReference type="InterPro" id="IPR046373">
    <property type="entry name" value="Acyl-CoA_Oxase/DH_mid-dom_sf"/>
</dbReference>
<dbReference type="OrthoDB" id="9764422at2"/>
<comment type="similarity">
    <text evidence="2 7">Belongs to the acyl-CoA dehydrogenase family.</text>
</comment>
<keyword evidence="5" id="KW-0809">Transit peptide</keyword>
<dbReference type="GO" id="GO:0004361">
    <property type="term" value="F:glutaryl-CoA dehydrogenase activity"/>
    <property type="evidence" value="ECO:0007669"/>
    <property type="project" value="TreeGrafter"/>
</dbReference>
<gene>
    <name evidence="12" type="ORF">CRI93_09995</name>
</gene>
<dbReference type="InterPro" id="IPR009075">
    <property type="entry name" value="AcylCo_DH/oxidase_C"/>
</dbReference>
<dbReference type="InterPro" id="IPR052033">
    <property type="entry name" value="Glutaryl-CoA_DH_mitochondrial"/>
</dbReference>
<comment type="caution">
    <text evidence="12">The sequence shown here is derived from an EMBL/GenBank/DDBJ whole genome shotgun (WGS) entry which is preliminary data.</text>
</comment>
<dbReference type="Pfam" id="PF00441">
    <property type="entry name" value="Acyl-CoA_dh_1"/>
    <property type="match status" value="1"/>
</dbReference>
<dbReference type="GO" id="GO:0046949">
    <property type="term" value="P:fatty-acyl-CoA biosynthetic process"/>
    <property type="evidence" value="ECO:0007669"/>
    <property type="project" value="TreeGrafter"/>
</dbReference>
<evidence type="ECO:0000256" key="5">
    <source>
        <dbReference type="ARBA" id="ARBA00022946"/>
    </source>
</evidence>
<dbReference type="Pfam" id="PF02770">
    <property type="entry name" value="Acyl-CoA_dh_M"/>
    <property type="match status" value="1"/>
</dbReference>
<evidence type="ECO:0000256" key="2">
    <source>
        <dbReference type="ARBA" id="ARBA00009347"/>
    </source>
</evidence>
<evidence type="ECO:0000256" key="8">
    <source>
        <dbReference type="SAM" id="MobiDB-lite"/>
    </source>
</evidence>
<evidence type="ECO:0000256" key="7">
    <source>
        <dbReference type="RuleBase" id="RU362125"/>
    </source>
</evidence>
<dbReference type="GO" id="GO:0033539">
    <property type="term" value="P:fatty acid beta-oxidation using acyl-CoA dehydrogenase"/>
    <property type="evidence" value="ECO:0007669"/>
    <property type="project" value="TreeGrafter"/>
</dbReference>
<dbReference type="PANTHER" id="PTHR42807:SF1">
    <property type="entry name" value="GLUTARYL-COA DEHYDROGENASE, MITOCHONDRIAL"/>
    <property type="match status" value="1"/>
</dbReference>
<evidence type="ECO:0000256" key="4">
    <source>
        <dbReference type="ARBA" id="ARBA00022827"/>
    </source>
</evidence>
<reference evidence="12 13" key="1">
    <citation type="submission" date="2017-10" db="EMBL/GenBank/DDBJ databases">
        <title>Draft genome of Longimonas halophila.</title>
        <authorList>
            <person name="Goh K.M."/>
            <person name="Shamsir M.S."/>
            <person name="Lim S.W."/>
        </authorList>
    </citation>
    <scope>NUCLEOTIDE SEQUENCE [LARGE SCALE GENOMIC DNA]</scope>
    <source>
        <strain evidence="12 13">KCTC 42399</strain>
    </source>
</reference>
<keyword evidence="6 7" id="KW-0560">Oxidoreductase</keyword>
<evidence type="ECO:0000256" key="6">
    <source>
        <dbReference type="ARBA" id="ARBA00023002"/>
    </source>
</evidence>
<dbReference type="AlphaFoldDB" id="A0A2H3NL78"/>
<dbReference type="Gene3D" id="1.20.140.10">
    <property type="entry name" value="Butyryl-CoA Dehydrogenase, subunit A, domain 3"/>
    <property type="match status" value="1"/>
</dbReference>
<dbReference type="InterPro" id="IPR006091">
    <property type="entry name" value="Acyl-CoA_Oxase/DH_mid-dom"/>
</dbReference>
<keyword evidence="4 7" id="KW-0274">FAD</keyword>
<name>A0A2H3NL78_9BACT</name>
<dbReference type="InterPro" id="IPR013786">
    <property type="entry name" value="AcylCoA_DH/ox_N"/>
</dbReference>
<organism evidence="12 13">
    <name type="scientific">Longimonas halophila</name>
    <dbReference type="NCBI Taxonomy" id="1469170"/>
    <lineage>
        <taxon>Bacteria</taxon>
        <taxon>Pseudomonadati</taxon>
        <taxon>Rhodothermota</taxon>
        <taxon>Rhodothermia</taxon>
        <taxon>Rhodothermales</taxon>
        <taxon>Salisaetaceae</taxon>
        <taxon>Longimonas</taxon>
    </lineage>
</organism>
<feature type="domain" description="Acyl-CoA dehydrogenase/oxidase N-terminal" evidence="11">
    <location>
        <begin position="46"/>
        <end position="158"/>
    </location>
</feature>
<dbReference type="Gene3D" id="1.10.540.10">
    <property type="entry name" value="Acyl-CoA dehydrogenase/oxidase, N-terminal domain"/>
    <property type="match status" value="1"/>
</dbReference>